<dbReference type="AlphaFoldDB" id="A0A4Z0M594"/>
<dbReference type="Proteomes" id="UP000298050">
    <property type="component" value="Unassembled WGS sequence"/>
</dbReference>
<evidence type="ECO:0000313" key="1">
    <source>
        <dbReference type="EMBL" id="TGD74590.1"/>
    </source>
</evidence>
<comment type="caution">
    <text evidence="1">The sequence shown here is derived from an EMBL/GenBank/DDBJ whole genome shotgun (WGS) entry which is preliminary data.</text>
</comment>
<reference evidence="1 2" key="1">
    <citation type="submission" date="2019-04" db="EMBL/GenBank/DDBJ databases">
        <title>Taxonomy of novel Haliea sp. from mangrove soil of West Coast of India.</title>
        <authorList>
            <person name="Verma A."/>
            <person name="Kumar P."/>
            <person name="Krishnamurthi S."/>
        </authorList>
    </citation>
    <scope>NUCLEOTIDE SEQUENCE [LARGE SCALE GENOMIC DNA]</scope>
    <source>
        <strain evidence="1 2">SAOS-164</strain>
    </source>
</reference>
<accession>A0A4Z0M594</accession>
<name>A0A4Z0M594_9GAMM</name>
<protein>
    <submittedName>
        <fullName evidence="1">DUF4089 domain-containing protein</fullName>
    </submittedName>
</protein>
<dbReference type="Pfam" id="PF13318">
    <property type="entry name" value="AtzG-like"/>
    <property type="match status" value="1"/>
</dbReference>
<organism evidence="1 2">
    <name type="scientific">Mangrovimicrobium sediminis</name>
    <dbReference type="NCBI Taxonomy" id="2562682"/>
    <lineage>
        <taxon>Bacteria</taxon>
        <taxon>Pseudomonadati</taxon>
        <taxon>Pseudomonadota</taxon>
        <taxon>Gammaproteobacteria</taxon>
        <taxon>Cellvibrionales</taxon>
        <taxon>Halieaceae</taxon>
        <taxon>Mangrovimicrobium</taxon>
    </lineage>
</organism>
<dbReference type="InterPro" id="IPR025148">
    <property type="entry name" value="AtzG-like"/>
</dbReference>
<evidence type="ECO:0000313" key="2">
    <source>
        <dbReference type="Proteomes" id="UP000298050"/>
    </source>
</evidence>
<proteinExistence type="predicted"/>
<sequence>MKQVDMDMLEQLSALAGVDIPEDSRAGVLAHLRVAQGMAEKVFAAPLPADALEPAPVFRPWSCSGLDNHD</sequence>
<gene>
    <name evidence="1" type="ORF">E4634_05115</name>
</gene>
<keyword evidence="2" id="KW-1185">Reference proteome</keyword>
<dbReference type="RefSeq" id="WP_135441548.1">
    <property type="nucleotide sequence ID" value="NZ_SRLE01000005.1"/>
</dbReference>
<dbReference type="EMBL" id="SRLE01000005">
    <property type="protein sequence ID" value="TGD74590.1"/>
    <property type="molecule type" value="Genomic_DNA"/>
</dbReference>